<dbReference type="Gramene" id="CMR065CT">
    <property type="protein sequence ID" value="CMR065CT"/>
    <property type="gene ID" value="CMR065C"/>
</dbReference>
<dbReference type="HOGENOM" id="CLU_1379890_0_0_1"/>
<dbReference type="OrthoDB" id="10558611at2759"/>
<dbReference type="EMBL" id="AP006500">
    <property type="protein sequence ID" value="BAM82339.1"/>
    <property type="molecule type" value="Genomic_DNA"/>
</dbReference>
<protein>
    <submittedName>
        <fullName evidence="2">Uncharacterized protein</fullName>
    </submittedName>
</protein>
<accession>M1VAY4</accession>
<organism evidence="2 3">
    <name type="scientific">Cyanidioschyzon merolae (strain NIES-3377 / 10D)</name>
    <name type="common">Unicellular red alga</name>
    <dbReference type="NCBI Taxonomy" id="280699"/>
    <lineage>
        <taxon>Eukaryota</taxon>
        <taxon>Rhodophyta</taxon>
        <taxon>Bangiophyceae</taxon>
        <taxon>Cyanidiales</taxon>
        <taxon>Cyanidiaceae</taxon>
        <taxon>Cyanidioschyzon</taxon>
    </lineage>
</organism>
<feature type="region of interest" description="Disordered" evidence="1">
    <location>
        <begin position="145"/>
        <end position="172"/>
    </location>
</feature>
<reference evidence="2 3" key="1">
    <citation type="journal article" date="2004" name="Nature">
        <title>Genome sequence of the ultrasmall unicellular red alga Cyanidioschyzon merolae 10D.</title>
        <authorList>
            <person name="Matsuzaki M."/>
            <person name="Misumi O."/>
            <person name="Shin-i T."/>
            <person name="Maruyama S."/>
            <person name="Takahara M."/>
            <person name="Miyagishima S."/>
            <person name="Mori T."/>
            <person name="Nishida K."/>
            <person name="Yagisawa F."/>
            <person name="Nishida K."/>
            <person name="Yoshida Y."/>
            <person name="Nishimura Y."/>
            <person name="Nakao S."/>
            <person name="Kobayashi T."/>
            <person name="Momoyama Y."/>
            <person name="Higashiyama T."/>
            <person name="Minoda A."/>
            <person name="Sano M."/>
            <person name="Nomoto H."/>
            <person name="Oishi K."/>
            <person name="Hayashi H."/>
            <person name="Ohta F."/>
            <person name="Nishizaka S."/>
            <person name="Haga S."/>
            <person name="Miura S."/>
            <person name="Morishita T."/>
            <person name="Kabeya Y."/>
            <person name="Terasawa K."/>
            <person name="Suzuki Y."/>
            <person name="Ishii Y."/>
            <person name="Asakawa S."/>
            <person name="Takano H."/>
            <person name="Ohta N."/>
            <person name="Kuroiwa H."/>
            <person name="Tanaka K."/>
            <person name="Shimizu N."/>
            <person name="Sugano S."/>
            <person name="Sato N."/>
            <person name="Nozaki H."/>
            <person name="Ogasawara N."/>
            <person name="Kohara Y."/>
            <person name="Kuroiwa T."/>
        </authorList>
    </citation>
    <scope>NUCLEOTIDE SEQUENCE [LARGE SCALE GENOMIC DNA]</scope>
    <source>
        <strain evidence="2 3">10D</strain>
    </source>
</reference>
<keyword evidence="3" id="KW-1185">Reference proteome</keyword>
<dbReference type="AlphaFoldDB" id="M1VAY4"/>
<feature type="compositionally biased region" description="Low complexity" evidence="1">
    <location>
        <begin position="154"/>
        <end position="166"/>
    </location>
</feature>
<evidence type="ECO:0000313" key="3">
    <source>
        <dbReference type="Proteomes" id="UP000007014"/>
    </source>
</evidence>
<reference evidence="2 3" key="2">
    <citation type="journal article" date="2007" name="BMC Biol.">
        <title>A 100%-complete sequence reveals unusually simple genomic features in the hot-spring red alga Cyanidioschyzon merolae.</title>
        <authorList>
            <person name="Nozaki H."/>
            <person name="Takano H."/>
            <person name="Misumi O."/>
            <person name="Terasawa K."/>
            <person name="Matsuzaki M."/>
            <person name="Maruyama S."/>
            <person name="Nishida K."/>
            <person name="Yagisawa F."/>
            <person name="Yoshida Y."/>
            <person name="Fujiwara T."/>
            <person name="Takio S."/>
            <person name="Tamura K."/>
            <person name="Chung S.J."/>
            <person name="Nakamura S."/>
            <person name="Kuroiwa H."/>
            <person name="Tanaka K."/>
            <person name="Sato N."/>
            <person name="Kuroiwa T."/>
        </authorList>
    </citation>
    <scope>NUCLEOTIDE SEQUENCE [LARGE SCALE GENOMIC DNA]</scope>
    <source>
        <strain evidence="2 3">10D</strain>
    </source>
</reference>
<sequence>MSLDWPPDIQLYRHLAAQSGVLLGDYILLRLQIQESSGFLGRDPHAEQTVEEAVHLWERLEKSVVLLGQIVDNVHGESTLKESLVLDLRSKHSILVNLNRLWDDPHPQECARVLLEAWSGSLWLDPVASILSSYRSLVESADRVSTPQRSKRLTAPTTPSARASASDLNDSSKQAPLWSYLLDDHGTRRRSGSRAHRP</sequence>
<dbReference type="Proteomes" id="UP000007014">
    <property type="component" value="Chromosome 18"/>
</dbReference>
<dbReference type="RefSeq" id="XP_005538375.1">
    <property type="nucleotide sequence ID" value="XM_005538318.1"/>
</dbReference>
<dbReference type="GeneID" id="16997093"/>
<evidence type="ECO:0000313" key="2">
    <source>
        <dbReference type="EMBL" id="BAM82339.1"/>
    </source>
</evidence>
<proteinExistence type="predicted"/>
<feature type="region of interest" description="Disordered" evidence="1">
    <location>
        <begin position="179"/>
        <end position="198"/>
    </location>
</feature>
<dbReference type="KEGG" id="cme:CYME_CMR065C"/>
<gene>
    <name evidence="2" type="ORF">CYME_CMR065C</name>
</gene>
<name>M1VAY4_CYAM1</name>
<evidence type="ECO:0000256" key="1">
    <source>
        <dbReference type="SAM" id="MobiDB-lite"/>
    </source>
</evidence>
<feature type="compositionally biased region" description="Basic residues" evidence="1">
    <location>
        <begin position="187"/>
        <end position="198"/>
    </location>
</feature>